<name>A0A2R5F6U2_9BACL</name>
<dbReference type="Proteomes" id="UP000245202">
    <property type="component" value="Unassembled WGS sequence"/>
</dbReference>
<feature type="transmembrane region" description="Helical" evidence="7">
    <location>
        <begin position="139"/>
        <end position="156"/>
    </location>
</feature>
<evidence type="ECO:0000256" key="4">
    <source>
        <dbReference type="ARBA" id="ARBA00022692"/>
    </source>
</evidence>
<dbReference type="AlphaFoldDB" id="A0A2R5F6U2"/>
<feature type="transmembrane region" description="Helical" evidence="7">
    <location>
        <begin position="12"/>
        <end position="32"/>
    </location>
</feature>
<feature type="transmembrane region" description="Helical" evidence="7">
    <location>
        <begin position="114"/>
        <end position="132"/>
    </location>
</feature>
<evidence type="ECO:0000313" key="9">
    <source>
        <dbReference type="Proteomes" id="UP000245202"/>
    </source>
</evidence>
<organism evidence="8 9">
    <name type="scientific">Paenibacillus agaridevorans</name>
    <dbReference type="NCBI Taxonomy" id="171404"/>
    <lineage>
        <taxon>Bacteria</taxon>
        <taxon>Bacillati</taxon>
        <taxon>Bacillota</taxon>
        <taxon>Bacilli</taxon>
        <taxon>Bacillales</taxon>
        <taxon>Paenibacillaceae</taxon>
        <taxon>Paenibacillus</taxon>
    </lineage>
</organism>
<dbReference type="Pfam" id="PF02417">
    <property type="entry name" value="Chromate_transp"/>
    <property type="match status" value="1"/>
</dbReference>
<dbReference type="RefSeq" id="WP_108996365.1">
    <property type="nucleotide sequence ID" value="NZ_BDQX01000458.1"/>
</dbReference>
<feature type="transmembrane region" description="Helical" evidence="7">
    <location>
        <begin position="52"/>
        <end position="73"/>
    </location>
</feature>
<evidence type="ECO:0000256" key="2">
    <source>
        <dbReference type="ARBA" id="ARBA00005262"/>
    </source>
</evidence>
<feature type="transmembrane region" description="Helical" evidence="7">
    <location>
        <begin position="80"/>
        <end position="102"/>
    </location>
</feature>
<evidence type="ECO:0000313" key="8">
    <source>
        <dbReference type="EMBL" id="GBG12361.1"/>
    </source>
</evidence>
<comment type="subcellular location">
    <subcellularLocation>
        <location evidence="1">Cell membrane</location>
        <topology evidence="1">Multi-pass membrane protein</topology>
    </subcellularLocation>
</comment>
<accession>A0A2R5F6U2</accession>
<dbReference type="EMBL" id="BDQX01000458">
    <property type="protein sequence ID" value="GBG12361.1"/>
    <property type="molecule type" value="Genomic_DNA"/>
</dbReference>
<keyword evidence="4 7" id="KW-0812">Transmembrane</keyword>
<keyword evidence="6 7" id="KW-0472">Membrane</keyword>
<evidence type="ECO:0000256" key="3">
    <source>
        <dbReference type="ARBA" id="ARBA00022475"/>
    </source>
</evidence>
<sequence>MTETGKTIWQLFTTFLRIAPATFGGGFAVMPAMEKEVVEKRKWMDSEDIGDVFAVAQSIPGAVAINSATFIGYRIAGIRGALAAMIGMLLPTFCIIVVLSYVFLQVKDNPKIEAAFLSIRATIVALIAYAAIKYGKKALVDKASAVLIGVTVLLLFVGGSLIHPLLIIAGGAAAGIVIQAIKAKLGQERSKELRQERSGKVQEQIFDYMI</sequence>
<protein>
    <submittedName>
        <fullName evidence="8">Chromate transporter</fullName>
    </submittedName>
</protein>
<gene>
    <name evidence="8" type="ORF">PAT3040_07236</name>
</gene>
<evidence type="ECO:0000256" key="7">
    <source>
        <dbReference type="SAM" id="Phobius"/>
    </source>
</evidence>
<dbReference type="PANTHER" id="PTHR43663:SF1">
    <property type="entry name" value="CHROMATE TRANSPORTER"/>
    <property type="match status" value="1"/>
</dbReference>
<evidence type="ECO:0000256" key="6">
    <source>
        <dbReference type="ARBA" id="ARBA00023136"/>
    </source>
</evidence>
<keyword evidence="9" id="KW-1185">Reference proteome</keyword>
<dbReference type="InterPro" id="IPR003370">
    <property type="entry name" value="Chromate_transpt"/>
</dbReference>
<dbReference type="GO" id="GO:0005886">
    <property type="term" value="C:plasma membrane"/>
    <property type="evidence" value="ECO:0007669"/>
    <property type="project" value="UniProtKB-SubCell"/>
</dbReference>
<evidence type="ECO:0000256" key="5">
    <source>
        <dbReference type="ARBA" id="ARBA00022989"/>
    </source>
</evidence>
<evidence type="ECO:0000256" key="1">
    <source>
        <dbReference type="ARBA" id="ARBA00004651"/>
    </source>
</evidence>
<comment type="similarity">
    <text evidence="2">Belongs to the chromate ion transporter (CHR) (TC 2.A.51) family.</text>
</comment>
<proteinExistence type="inferred from homology"/>
<dbReference type="GO" id="GO:0015109">
    <property type="term" value="F:chromate transmembrane transporter activity"/>
    <property type="evidence" value="ECO:0007669"/>
    <property type="project" value="InterPro"/>
</dbReference>
<dbReference type="PANTHER" id="PTHR43663">
    <property type="entry name" value="CHROMATE TRANSPORT PROTEIN-RELATED"/>
    <property type="match status" value="1"/>
</dbReference>
<keyword evidence="3" id="KW-1003">Cell membrane</keyword>
<keyword evidence="5 7" id="KW-1133">Transmembrane helix</keyword>
<dbReference type="InterPro" id="IPR052518">
    <property type="entry name" value="CHR_Transporter"/>
</dbReference>
<comment type="caution">
    <text evidence="8">The sequence shown here is derived from an EMBL/GenBank/DDBJ whole genome shotgun (WGS) entry which is preliminary data.</text>
</comment>
<reference evidence="8 9" key="1">
    <citation type="submission" date="2017-08" db="EMBL/GenBank/DDBJ databases">
        <title>Substantial Increase in Enzyme Production by Combined Drug-Resistance Mutations in Paenibacillus agaridevorans.</title>
        <authorList>
            <person name="Tanaka Y."/>
            <person name="Funane K."/>
            <person name="Hosaka T."/>
            <person name="Shiwa Y."/>
            <person name="Fujita N."/>
            <person name="Miyazaki T."/>
            <person name="Yoshikawa H."/>
            <person name="Murakami K."/>
            <person name="Kasahara K."/>
            <person name="Inaoka T."/>
            <person name="Hiraga Y."/>
            <person name="Ochi K."/>
        </authorList>
    </citation>
    <scope>NUCLEOTIDE SEQUENCE [LARGE SCALE GENOMIC DNA]</scope>
    <source>
        <strain evidence="8 9">T-3040</strain>
    </source>
</reference>